<dbReference type="Proteomes" id="UP001158986">
    <property type="component" value="Unassembled WGS sequence"/>
</dbReference>
<evidence type="ECO:0000313" key="3">
    <source>
        <dbReference type="EMBL" id="CAH0517997.1"/>
    </source>
</evidence>
<proteinExistence type="predicted"/>
<evidence type="ECO:0000256" key="1">
    <source>
        <dbReference type="SAM" id="MobiDB-lite"/>
    </source>
</evidence>
<organism evidence="2 5">
    <name type="scientific">Peronospora belbahrii</name>
    <dbReference type="NCBI Taxonomy" id="622444"/>
    <lineage>
        <taxon>Eukaryota</taxon>
        <taxon>Sar</taxon>
        <taxon>Stramenopiles</taxon>
        <taxon>Oomycota</taxon>
        <taxon>Peronosporomycetes</taxon>
        <taxon>Peronosporales</taxon>
        <taxon>Peronosporaceae</taxon>
        <taxon>Peronospora</taxon>
    </lineage>
</organism>
<dbReference type="Proteomes" id="UP001160483">
    <property type="component" value="Unassembled WGS sequence"/>
</dbReference>
<comment type="caution">
    <text evidence="2">The sequence shown here is derived from an EMBL/GenBank/DDBJ whole genome shotgun (WGS) entry which is preliminary data.</text>
</comment>
<feature type="compositionally biased region" description="Low complexity" evidence="1">
    <location>
        <begin position="131"/>
        <end position="179"/>
    </location>
</feature>
<evidence type="ECO:0000313" key="2">
    <source>
        <dbReference type="EMBL" id="CAH0477278.1"/>
    </source>
</evidence>
<name>A0AAU9KVF3_9STRA</name>
<evidence type="ECO:0000313" key="4">
    <source>
        <dbReference type="Proteomes" id="UP001158986"/>
    </source>
</evidence>
<feature type="compositionally biased region" description="Low complexity" evidence="1">
    <location>
        <begin position="105"/>
        <end position="117"/>
    </location>
</feature>
<dbReference type="AlphaFoldDB" id="A0AAU9KVF3"/>
<feature type="compositionally biased region" description="Polar residues" evidence="1">
    <location>
        <begin position="88"/>
        <end position="97"/>
    </location>
</feature>
<evidence type="ECO:0000313" key="5">
    <source>
        <dbReference type="Proteomes" id="UP001160483"/>
    </source>
</evidence>
<dbReference type="EMBL" id="CAKLCB010000253">
    <property type="protein sequence ID" value="CAH0517997.1"/>
    <property type="molecule type" value="Genomic_DNA"/>
</dbReference>
<feature type="compositionally biased region" description="Polar residues" evidence="1">
    <location>
        <begin position="180"/>
        <end position="196"/>
    </location>
</feature>
<protein>
    <submittedName>
        <fullName evidence="2">Uncharacterized protein</fullName>
    </submittedName>
</protein>
<sequence length="230" mass="25773">MVGFLRKKKSDRAVLSGDTVLDRKGKVDNTSLLNGDGEPTEGSLYDINGKRVSHTQRNSDEENRPNLVKNAGYPPVLATGMNPPHHSSYGNQQQQSGVYGYGNSQSQHQYGQQPQQPFVQQTLQQPFGQQPLQQQYGQPQPQPFGQQPLQQQYGQSQPQQYGQHQPQQYGQPQQSQYGQSNGFGQQQQYPPTTLGGQYQYPVRYGQMPPPMPTAAPKRSRFRLPGMGKKN</sequence>
<feature type="region of interest" description="Disordered" evidence="1">
    <location>
        <begin position="24"/>
        <end position="117"/>
    </location>
</feature>
<reference evidence="2 4" key="1">
    <citation type="submission" date="2021-11" db="EMBL/GenBank/DDBJ databases">
        <authorList>
            <person name="Islam A."/>
            <person name="Islam S."/>
            <person name="Flora M.S."/>
            <person name="Rahman M."/>
            <person name="Ziaur R.M."/>
            <person name="Epstein J.H."/>
            <person name="Hassan M."/>
            <person name="Klassen M."/>
            <person name="Woodard K."/>
            <person name="Webb A."/>
            <person name="Webby R.J."/>
            <person name="El Zowalaty M.E."/>
        </authorList>
    </citation>
    <scope>NUCLEOTIDE SEQUENCE</scope>
    <source>
        <strain evidence="3">Pbs1</strain>
        <strain evidence="2">Pbs3</strain>
    </source>
</reference>
<dbReference type="EMBL" id="CAKKTJ010000168">
    <property type="protein sequence ID" value="CAH0477278.1"/>
    <property type="molecule type" value="Genomic_DNA"/>
</dbReference>
<gene>
    <name evidence="3" type="ORF">PBS001_LOCUS4583</name>
    <name evidence="2" type="ORF">PBS003_LOCUS4027</name>
</gene>
<accession>A0AAU9KVF3</accession>
<keyword evidence="4" id="KW-1185">Reference proteome</keyword>
<feature type="region of interest" description="Disordered" evidence="1">
    <location>
        <begin position="131"/>
        <end position="230"/>
    </location>
</feature>